<keyword evidence="3" id="KW-1185">Reference proteome</keyword>
<dbReference type="SMART" id="SM00460">
    <property type="entry name" value="TGc"/>
    <property type="match status" value="1"/>
</dbReference>
<gene>
    <name evidence="2" type="ORF">Q766_01330</name>
</gene>
<dbReference type="STRING" id="1121898.GCA_000422725_00739"/>
<evidence type="ECO:0000259" key="1">
    <source>
        <dbReference type="SMART" id="SM00460"/>
    </source>
</evidence>
<dbReference type="InterPro" id="IPR038765">
    <property type="entry name" value="Papain-like_cys_pep_sf"/>
</dbReference>
<dbReference type="PANTHER" id="PTHR33490">
    <property type="entry name" value="BLR5614 PROTEIN-RELATED"/>
    <property type="match status" value="1"/>
</dbReference>
<dbReference type="SUPFAM" id="SSF54001">
    <property type="entry name" value="Cysteine proteinases"/>
    <property type="match status" value="1"/>
</dbReference>
<reference evidence="2 3" key="1">
    <citation type="submission" date="2013-09" db="EMBL/GenBank/DDBJ databases">
        <authorList>
            <person name="Zeng Z."/>
            <person name="Chen C."/>
        </authorList>
    </citation>
    <scope>NUCLEOTIDE SEQUENCE [LARGE SCALE GENOMIC DNA]</scope>
    <source>
        <strain evidence="2 3">WB 4.1-42</strain>
    </source>
</reference>
<feature type="domain" description="Transglutaminase-like" evidence="1">
    <location>
        <begin position="170"/>
        <end position="236"/>
    </location>
</feature>
<dbReference type="InterPro" id="IPR002931">
    <property type="entry name" value="Transglutaminase-like"/>
</dbReference>
<dbReference type="EMBL" id="JRLY01000001">
    <property type="protein sequence ID" value="KGO94783.1"/>
    <property type="molecule type" value="Genomic_DNA"/>
</dbReference>
<dbReference type="InterPro" id="IPR013589">
    <property type="entry name" value="Bac_transglu_N"/>
</dbReference>
<dbReference type="PANTHER" id="PTHR33490:SF6">
    <property type="entry name" value="SLL1049 PROTEIN"/>
    <property type="match status" value="1"/>
</dbReference>
<sequence length="322" mass="36680">MPLYHVKHVTRYQYPTPVTDSANQIVLKPESSEYQEIRDIKITINPNVPIDYFTDYLGNATGVFTIVEPHSELEIVAELEVVTHPVNFPQPTAFPAEEWQVINDIKDTFEYLDFSKPDNYKYRNEVEAAVKAVAADASVFETVSKLAEYIYTNFTYKQGVTNVETKIDEVWELKAGVCQDFAHLLLEMLRTVNVPSRYISGYICPVNHELRGEGATHAWVEAFIPDYGWFGIDPTNNCWVSDRHIKIAYGRNFSDCTPVKGTYKGTSNHKLTVSVTISNEKGVFEDAEPIEPAYVAEAPTEVTTPLNSYQRFLDMQQQQQQQ</sequence>
<dbReference type="Pfam" id="PF01841">
    <property type="entry name" value="Transglut_core"/>
    <property type="match status" value="1"/>
</dbReference>
<comment type="caution">
    <text evidence="2">The sequence shown here is derived from an EMBL/GenBank/DDBJ whole genome shotgun (WGS) entry which is preliminary data.</text>
</comment>
<dbReference type="OrthoDB" id="9804872at2"/>
<evidence type="ECO:0000313" key="3">
    <source>
        <dbReference type="Proteomes" id="UP000030111"/>
    </source>
</evidence>
<protein>
    <recommendedName>
        <fullName evidence="1">Transglutaminase-like domain-containing protein</fullName>
    </recommendedName>
</protein>
<dbReference type="Proteomes" id="UP000030111">
    <property type="component" value="Unassembled WGS sequence"/>
</dbReference>
<dbReference type="RefSeq" id="WP_026992163.1">
    <property type="nucleotide sequence ID" value="NZ_JRLY01000001.1"/>
</dbReference>
<dbReference type="eggNOG" id="COG1305">
    <property type="taxonomic scope" value="Bacteria"/>
</dbReference>
<accession>A0A0A2MTJ9</accession>
<organism evidence="2 3">
    <name type="scientific">Flavobacterium subsaxonicum WB 4.1-42 = DSM 21790</name>
    <dbReference type="NCBI Taxonomy" id="1121898"/>
    <lineage>
        <taxon>Bacteria</taxon>
        <taxon>Pseudomonadati</taxon>
        <taxon>Bacteroidota</taxon>
        <taxon>Flavobacteriia</taxon>
        <taxon>Flavobacteriales</taxon>
        <taxon>Flavobacteriaceae</taxon>
        <taxon>Flavobacterium</taxon>
    </lineage>
</organism>
<dbReference type="AlphaFoldDB" id="A0A0A2MTJ9"/>
<dbReference type="Gene3D" id="3.10.620.30">
    <property type="match status" value="1"/>
</dbReference>
<name>A0A0A2MTJ9_9FLAO</name>
<proteinExistence type="predicted"/>
<evidence type="ECO:0000313" key="2">
    <source>
        <dbReference type="EMBL" id="KGO94783.1"/>
    </source>
</evidence>
<dbReference type="Pfam" id="PF08379">
    <property type="entry name" value="Bact_transglu_N"/>
    <property type="match status" value="1"/>
</dbReference>